<feature type="transmembrane region" description="Helical" evidence="13">
    <location>
        <begin position="6"/>
        <end position="30"/>
    </location>
</feature>
<dbReference type="Proteomes" id="UP000081671">
    <property type="component" value="Unplaced"/>
</dbReference>
<dbReference type="Pfam" id="PF03402">
    <property type="entry name" value="V1R"/>
    <property type="match status" value="1"/>
</dbReference>
<keyword evidence="4 13" id="KW-1003">Cell membrane</keyword>
<reference evidence="15" key="1">
    <citation type="submission" date="2025-08" db="UniProtKB">
        <authorList>
            <consortium name="RefSeq"/>
        </authorList>
    </citation>
    <scope>IDENTIFICATION</scope>
    <source>
        <tissue evidence="15">Kidney</tissue>
    </source>
</reference>
<evidence type="ECO:0000256" key="10">
    <source>
        <dbReference type="ARBA" id="ARBA00023170"/>
    </source>
</evidence>
<proteinExistence type="inferred from homology"/>
<evidence type="ECO:0000256" key="4">
    <source>
        <dbReference type="ARBA" id="ARBA00022475"/>
    </source>
</evidence>
<keyword evidence="6 13" id="KW-0812">Transmembrane</keyword>
<dbReference type="SUPFAM" id="SSF81321">
    <property type="entry name" value="Family A G protein-coupled receptor-like"/>
    <property type="match status" value="1"/>
</dbReference>
<dbReference type="GO" id="GO:0019236">
    <property type="term" value="P:response to pheromone"/>
    <property type="evidence" value="ECO:0007669"/>
    <property type="project" value="UniProtKB-KW"/>
</dbReference>
<evidence type="ECO:0000256" key="12">
    <source>
        <dbReference type="ARBA" id="ARBA00023224"/>
    </source>
</evidence>
<dbReference type="InParanoid" id="A0A1S3G374"/>
<evidence type="ECO:0000256" key="6">
    <source>
        <dbReference type="ARBA" id="ARBA00022692"/>
    </source>
</evidence>
<feature type="transmembrane region" description="Helical" evidence="13">
    <location>
        <begin position="235"/>
        <end position="260"/>
    </location>
</feature>
<protein>
    <recommendedName>
        <fullName evidence="13">Vomeronasal type-1 receptor</fullName>
    </recommendedName>
</protein>
<dbReference type="OrthoDB" id="9606139at2759"/>
<keyword evidence="11" id="KW-0325">Glycoprotein</keyword>
<keyword evidence="7 13" id="KW-1133">Transmembrane helix</keyword>
<dbReference type="FunFam" id="1.20.1070.10:FF:000033">
    <property type="entry name" value="Vomeronasal type-1 receptor"/>
    <property type="match status" value="1"/>
</dbReference>
<dbReference type="AlphaFoldDB" id="A0A1S3G374"/>
<dbReference type="Gene3D" id="1.20.1070.10">
    <property type="entry name" value="Rhodopsin 7-helix transmembrane proteins"/>
    <property type="match status" value="1"/>
</dbReference>
<dbReference type="PRINTS" id="PR01534">
    <property type="entry name" value="VOMERONASL1R"/>
</dbReference>
<keyword evidence="8 13" id="KW-0297">G-protein coupled receptor</keyword>
<evidence type="ECO:0000313" key="14">
    <source>
        <dbReference type="Proteomes" id="UP000081671"/>
    </source>
</evidence>
<dbReference type="InterPro" id="IPR004072">
    <property type="entry name" value="Vmron_rcpt_1"/>
</dbReference>
<sequence length="303" mass="34412">MTEANVHMWVAFLTQTTAGVLGNSSLFCFYNYTLLTGQKMRLTDFILSHLVFANNLVILSSGIPQTMAGFGWKYFLDDGGCKVLLYFHRVSRGVCLNATCLLSGFQVSKLCTRNAWWKITSRFPKGCGFCGCLFWILQLLVNVYVPLRVIGPRHKQNVTLHMRYRYCSTEAAPTKPFVRLSQMILLTSIDVMCLVFMTWASASMVLVLHRHKQRVHHIHSHIASRRPDHEARATGTILTLVCMFVSFYCLSAIFTLYVGVNTKPDLWLVDTTVFLGACFSFLSPFVLISSDTRITQVFHSYTE</sequence>
<feature type="transmembrane region" description="Helical" evidence="13">
    <location>
        <begin position="42"/>
        <end position="63"/>
    </location>
</feature>
<evidence type="ECO:0000256" key="11">
    <source>
        <dbReference type="ARBA" id="ARBA00023180"/>
    </source>
</evidence>
<comment type="subcellular location">
    <subcellularLocation>
        <location evidence="2 13">Cell membrane</location>
        <topology evidence="2 13">Multi-pass membrane protein</topology>
    </subcellularLocation>
</comment>
<evidence type="ECO:0000256" key="3">
    <source>
        <dbReference type="ARBA" id="ARBA00010663"/>
    </source>
</evidence>
<keyword evidence="14" id="KW-1185">Reference proteome</keyword>
<organism evidence="14 15">
    <name type="scientific">Dipodomys ordii</name>
    <name type="common">Ord's kangaroo rat</name>
    <dbReference type="NCBI Taxonomy" id="10020"/>
    <lineage>
        <taxon>Eukaryota</taxon>
        <taxon>Metazoa</taxon>
        <taxon>Chordata</taxon>
        <taxon>Craniata</taxon>
        <taxon>Vertebrata</taxon>
        <taxon>Euteleostomi</taxon>
        <taxon>Mammalia</taxon>
        <taxon>Eutheria</taxon>
        <taxon>Euarchontoglires</taxon>
        <taxon>Glires</taxon>
        <taxon>Rodentia</taxon>
        <taxon>Castorimorpha</taxon>
        <taxon>Heteromyidae</taxon>
        <taxon>Dipodomyinae</taxon>
        <taxon>Dipodomys</taxon>
    </lineage>
</organism>
<comment type="function">
    <text evidence="1">Putative pheromone receptor.</text>
</comment>
<evidence type="ECO:0000256" key="1">
    <source>
        <dbReference type="ARBA" id="ARBA00003878"/>
    </source>
</evidence>
<feature type="transmembrane region" description="Helical" evidence="13">
    <location>
        <begin position="183"/>
        <end position="208"/>
    </location>
</feature>
<dbReference type="RefSeq" id="XP_012883110.1">
    <property type="nucleotide sequence ID" value="XM_013027656.1"/>
</dbReference>
<evidence type="ECO:0000256" key="7">
    <source>
        <dbReference type="ARBA" id="ARBA00022989"/>
    </source>
</evidence>
<dbReference type="FunCoup" id="A0A1S3G374">
    <property type="interactions" value="403"/>
</dbReference>
<dbReference type="GO" id="GO:0005886">
    <property type="term" value="C:plasma membrane"/>
    <property type="evidence" value="ECO:0007669"/>
    <property type="project" value="UniProtKB-SubCell"/>
</dbReference>
<evidence type="ECO:0000256" key="9">
    <source>
        <dbReference type="ARBA" id="ARBA00023136"/>
    </source>
</evidence>
<evidence type="ECO:0000256" key="13">
    <source>
        <dbReference type="RuleBase" id="RU364061"/>
    </source>
</evidence>
<keyword evidence="9 13" id="KW-0472">Membrane</keyword>
<dbReference type="PANTHER" id="PTHR24062">
    <property type="entry name" value="VOMERONASAL TYPE-1 RECEPTOR"/>
    <property type="match status" value="1"/>
</dbReference>
<comment type="similarity">
    <text evidence="3 13">Belongs to the G-protein coupled receptor 1 family.</text>
</comment>
<feature type="transmembrane region" description="Helical" evidence="13">
    <location>
        <begin position="126"/>
        <end position="145"/>
    </location>
</feature>
<evidence type="ECO:0000256" key="8">
    <source>
        <dbReference type="ARBA" id="ARBA00023040"/>
    </source>
</evidence>
<dbReference type="GO" id="GO:0016503">
    <property type="term" value="F:pheromone receptor activity"/>
    <property type="evidence" value="ECO:0007669"/>
    <property type="project" value="InterPro"/>
</dbReference>
<gene>
    <name evidence="15" type="primary">LOC105994243</name>
</gene>
<feature type="transmembrane region" description="Helical" evidence="13">
    <location>
        <begin position="266"/>
        <end position="288"/>
    </location>
</feature>
<accession>A0A1S3G374</accession>
<keyword evidence="5 13" id="KW-0589">Pheromone response</keyword>
<feature type="transmembrane region" description="Helical" evidence="13">
    <location>
        <begin position="83"/>
        <end position="105"/>
    </location>
</feature>
<dbReference type="KEGG" id="dord:105994243"/>
<evidence type="ECO:0000256" key="2">
    <source>
        <dbReference type="ARBA" id="ARBA00004651"/>
    </source>
</evidence>
<dbReference type="GeneID" id="105994243"/>
<keyword evidence="10 13" id="KW-0675">Receptor</keyword>
<keyword evidence="12 13" id="KW-0807">Transducer</keyword>
<evidence type="ECO:0000256" key="5">
    <source>
        <dbReference type="ARBA" id="ARBA00022507"/>
    </source>
</evidence>
<name>A0A1S3G374_DIPOR</name>
<evidence type="ECO:0000313" key="15">
    <source>
        <dbReference type="RefSeq" id="XP_012883110.1"/>
    </source>
</evidence>